<protein>
    <submittedName>
        <fullName evidence="1">Uncharacterized protein</fullName>
    </submittedName>
</protein>
<evidence type="ECO:0000313" key="1">
    <source>
        <dbReference type="EMBL" id="CAE7399928.1"/>
    </source>
</evidence>
<organism evidence="1 2">
    <name type="scientific">Symbiodinium necroappetens</name>
    <dbReference type="NCBI Taxonomy" id="1628268"/>
    <lineage>
        <taxon>Eukaryota</taxon>
        <taxon>Sar</taxon>
        <taxon>Alveolata</taxon>
        <taxon>Dinophyceae</taxon>
        <taxon>Suessiales</taxon>
        <taxon>Symbiodiniaceae</taxon>
        <taxon>Symbiodinium</taxon>
    </lineage>
</organism>
<keyword evidence="2" id="KW-1185">Reference proteome</keyword>
<name>A0A812QR31_9DINO</name>
<reference evidence="1" key="1">
    <citation type="submission" date="2021-02" db="EMBL/GenBank/DDBJ databases">
        <authorList>
            <person name="Dougan E. K."/>
            <person name="Rhodes N."/>
            <person name="Thang M."/>
            <person name="Chan C."/>
        </authorList>
    </citation>
    <scope>NUCLEOTIDE SEQUENCE</scope>
</reference>
<accession>A0A812QR31</accession>
<dbReference type="OrthoDB" id="425101at2759"/>
<dbReference type="Proteomes" id="UP000601435">
    <property type="component" value="Unassembled WGS sequence"/>
</dbReference>
<dbReference type="EMBL" id="CAJNJA010017370">
    <property type="protein sequence ID" value="CAE7399928.1"/>
    <property type="molecule type" value="Genomic_DNA"/>
</dbReference>
<dbReference type="AlphaFoldDB" id="A0A812QR31"/>
<evidence type="ECO:0000313" key="2">
    <source>
        <dbReference type="Proteomes" id="UP000601435"/>
    </source>
</evidence>
<proteinExistence type="predicted"/>
<comment type="caution">
    <text evidence="1">The sequence shown here is derived from an EMBL/GenBank/DDBJ whole genome shotgun (WGS) entry which is preliminary data.</text>
</comment>
<sequence length="232" mass="25929">MKEHLRQKTQEARMIFDRVGAATRTGLLASILWAWQCSVTEGRKLQGIQNQVMEASQEVDGLKMRQSTAICNVQMRTQKLMDSSLVISVISAWSRETKENHLEKFYSNKVDSKRQGESYGEPDFITNYYGLLHSLCVHLWDHEDMGGLIETDDNFEIIASTLKSIYDQTCRSCGLINRMIIYMPREGNVLTSPTAPYCVPLGGGPLNFSCARPSLVDTGAAAAGKTARWILG</sequence>
<gene>
    <name evidence="1" type="ORF">SNEC2469_LOCUS10936</name>
</gene>